<keyword evidence="5" id="KW-0508">mRNA splicing</keyword>
<dbReference type="CDD" id="cd12281">
    <property type="entry name" value="RRM1_TatSF1_like"/>
    <property type="match status" value="1"/>
</dbReference>
<name>A0ABM1S0L7_LIMPO</name>
<dbReference type="CDD" id="cd12282">
    <property type="entry name" value="RRM2_TatSF1_like"/>
    <property type="match status" value="1"/>
</dbReference>
<feature type="domain" description="RRM" evidence="8">
    <location>
        <begin position="149"/>
        <end position="234"/>
    </location>
</feature>
<evidence type="ECO:0000256" key="4">
    <source>
        <dbReference type="ARBA" id="ARBA00022884"/>
    </source>
</evidence>
<dbReference type="RefSeq" id="XP_022237172.1">
    <property type="nucleotide sequence ID" value="XM_022381464.1"/>
</dbReference>
<dbReference type="Proteomes" id="UP000694941">
    <property type="component" value="Unplaced"/>
</dbReference>
<dbReference type="GeneID" id="106477521"/>
<dbReference type="SMART" id="SM00360">
    <property type="entry name" value="RRM"/>
    <property type="match status" value="2"/>
</dbReference>
<dbReference type="PANTHER" id="PTHR15608">
    <property type="entry name" value="SPLICING FACTOR U2AF-ASSOCIATED PROTEIN 2"/>
    <property type="match status" value="1"/>
</dbReference>
<dbReference type="Gene3D" id="3.30.70.330">
    <property type="match status" value="2"/>
</dbReference>
<evidence type="ECO:0000256" key="6">
    <source>
        <dbReference type="PROSITE-ProRule" id="PRU00176"/>
    </source>
</evidence>
<feature type="domain" description="RRM" evidence="8">
    <location>
        <begin position="281"/>
        <end position="366"/>
    </location>
</feature>
<accession>A0ABM1S0L7</accession>
<keyword evidence="4 6" id="KW-0694">RNA-binding</keyword>
<comment type="similarity">
    <text evidence="1">Belongs to the HTATSF1 family.</text>
</comment>
<dbReference type="SUPFAM" id="SSF54928">
    <property type="entry name" value="RNA-binding domain, RBD"/>
    <property type="match status" value="2"/>
</dbReference>
<dbReference type="Pfam" id="PF00076">
    <property type="entry name" value="RRM_1"/>
    <property type="match status" value="2"/>
</dbReference>
<evidence type="ECO:0000256" key="1">
    <source>
        <dbReference type="ARBA" id="ARBA00007747"/>
    </source>
</evidence>
<dbReference type="InterPro" id="IPR034392">
    <property type="entry name" value="TatSF1-like_RRM1"/>
</dbReference>
<keyword evidence="3" id="KW-0677">Repeat</keyword>
<protein>
    <submittedName>
        <fullName evidence="10">HIV Tat-specific factor 1 homolog isoform X1</fullName>
    </submittedName>
</protein>
<sequence>MVMRLVPETEPMLKELNTYLSLSKYRHKKKMSEDDFEAQLKLEKLEKQKQETDWSLPSQGDPYTYVDPTDGTVFEWDSQKKAWFPKIDDDFIAAYQANYGVSETSTSQSQDALSTTSTLSDIDSQEIAGKKRKANNEPGWFDVDEAHNTNVYVAGLPLDTTEEEFVEVMSKCGLIMKDPDRGLYKIKLYRNPDGSVKGDALCCYIKVESVDLALKILDGSRVRGHVIHVERATFQMKGKYDPSKKPRKKKSKEKEKLKKKLNKLFDWRPEMLRGQRLRCERVVVIKNMFDPKEFEVDATLILEYQKDLRDECSKCGEVKKVTIYDRHPEGVVLVTFKEPEEADQCIALMNKRWFAGRQLSAETWDGRTKYTVIETEDEKKKRLETWEGFLEGGTKTDKPVQEECSVKMEPILKDQPSTEQQASTLETAEKEVVADKLNDGFDNLQPDTNQLVENEDGNITPEADSEGEWDATPPSN</sequence>
<gene>
    <name evidence="10" type="primary">LOC106477521</name>
</gene>
<reference evidence="10" key="1">
    <citation type="submission" date="2025-08" db="UniProtKB">
        <authorList>
            <consortium name="RefSeq"/>
        </authorList>
    </citation>
    <scope>IDENTIFICATION</scope>
    <source>
        <tissue evidence="10">Muscle</tissue>
    </source>
</reference>
<evidence type="ECO:0000259" key="8">
    <source>
        <dbReference type="PROSITE" id="PS50102"/>
    </source>
</evidence>
<evidence type="ECO:0000313" key="9">
    <source>
        <dbReference type="Proteomes" id="UP000694941"/>
    </source>
</evidence>
<dbReference type="PROSITE" id="PS50102">
    <property type="entry name" value="RRM"/>
    <property type="match status" value="2"/>
</dbReference>
<keyword evidence="9" id="KW-1185">Reference proteome</keyword>
<dbReference type="PANTHER" id="PTHR15608:SF0">
    <property type="entry name" value="HIV TAT-SPECIFIC FACTOR 1"/>
    <property type="match status" value="1"/>
</dbReference>
<dbReference type="InterPro" id="IPR012677">
    <property type="entry name" value="Nucleotide-bd_a/b_plait_sf"/>
</dbReference>
<proteinExistence type="inferred from homology"/>
<dbReference type="InterPro" id="IPR035979">
    <property type="entry name" value="RBD_domain_sf"/>
</dbReference>
<organism evidence="9 10">
    <name type="scientific">Limulus polyphemus</name>
    <name type="common">Atlantic horseshoe crab</name>
    <dbReference type="NCBI Taxonomy" id="6850"/>
    <lineage>
        <taxon>Eukaryota</taxon>
        <taxon>Metazoa</taxon>
        <taxon>Ecdysozoa</taxon>
        <taxon>Arthropoda</taxon>
        <taxon>Chelicerata</taxon>
        <taxon>Merostomata</taxon>
        <taxon>Xiphosura</taxon>
        <taxon>Limulidae</taxon>
        <taxon>Limulus</taxon>
    </lineage>
</organism>
<dbReference type="InterPro" id="IPR000504">
    <property type="entry name" value="RRM_dom"/>
</dbReference>
<evidence type="ECO:0000256" key="2">
    <source>
        <dbReference type="ARBA" id="ARBA00022664"/>
    </source>
</evidence>
<evidence type="ECO:0000313" key="10">
    <source>
        <dbReference type="RefSeq" id="XP_022237172.1"/>
    </source>
</evidence>
<keyword evidence="2" id="KW-0507">mRNA processing</keyword>
<evidence type="ECO:0000256" key="7">
    <source>
        <dbReference type="SAM" id="MobiDB-lite"/>
    </source>
</evidence>
<evidence type="ECO:0000256" key="5">
    <source>
        <dbReference type="ARBA" id="ARBA00023187"/>
    </source>
</evidence>
<feature type="region of interest" description="Disordered" evidence="7">
    <location>
        <begin position="439"/>
        <end position="476"/>
    </location>
</feature>
<dbReference type="InterPro" id="IPR034393">
    <property type="entry name" value="TatSF1-like"/>
</dbReference>
<evidence type="ECO:0000256" key="3">
    <source>
        <dbReference type="ARBA" id="ARBA00022737"/>
    </source>
</evidence>